<dbReference type="RefSeq" id="WP_034898733.1">
    <property type="nucleotide sequence ID" value="NZ_JRUQ01000080.1"/>
</dbReference>
<organism evidence="2 3">
    <name type="scientific">Erwinia typographi</name>
    <dbReference type="NCBI Taxonomy" id="371042"/>
    <lineage>
        <taxon>Bacteria</taxon>
        <taxon>Pseudomonadati</taxon>
        <taxon>Pseudomonadota</taxon>
        <taxon>Gammaproteobacteria</taxon>
        <taxon>Enterobacterales</taxon>
        <taxon>Erwiniaceae</taxon>
        <taxon>Erwinia</taxon>
    </lineage>
</organism>
<dbReference type="AlphaFoldDB" id="A0A0A3YNF5"/>
<gene>
    <name evidence="2" type="ORF">NG99_24290</name>
</gene>
<dbReference type="OrthoDB" id="2990667at2"/>
<protein>
    <submittedName>
        <fullName evidence="2">Uncharacterized protein</fullName>
    </submittedName>
</protein>
<evidence type="ECO:0000313" key="2">
    <source>
        <dbReference type="EMBL" id="KGT87004.1"/>
    </source>
</evidence>
<evidence type="ECO:0000256" key="1">
    <source>
        <dbReference type="SAM" id="MobiDB-lite"/>
    </source>
</evidence>
<comment type="caution">
    <text evidence="2">The sequence shown here is derived from an EMBL/GenBank/DDBJ whole genome shotgun (WGS) entry which is preliminary data.</text>
</comment>
<evidence type="ECO:0000313" key="3">
    <source>
        <dbReference type="Proteomes" id="UP000030351"/>
    </source>
</evidence>
<name>A0A0A3YNF5_9GAMM</name>
<dbReference type="EMBL" id="JRUQ01000080">
    <property type="protein sequence ID" value="KGT87004.1"/>
    <property type="molecule type" value="Genomic_DNA"/>
</dbReference>
<reference evidence="2 3" key="1">
    <citation type="submission" date="2014-10" db="EMBL/GenBank/DDBJ databases">
        <title>Genome sequence of Erwinia typographi M043b.</title>
        <authorList>
            <person name="Chan K.-G."/>
            <person name="Tan W.-S."/>
        </authorList>
    </citation>
    <scope>NUCLEOTIDE SEQUENCE [LARGE SCALE GENOMIC DNA]</scope>
    <source>
        <strain evidence="2 3">M043b</strain>
    </source>
</reference>
<feature type="region of interest" description="Disordered" evidence="1">
    <location>
        <begin position="69"/>
        <end position="93"/>
    </location>
</feature>
<sequence length="93" mass="11128">MRTVFPVKYYKDEGFVERKIELDDDDIQEIIQDWLIDNANFEFDEVEVVNLRPMNIWLHAKCRKYLDPDEPEHEQWGDAEVQVSGPYDENPTP</sequence>
<proteinExistence type="predicted"/>
<accession>A0A0A3YNF5</accession>
<keyword evidence="3" id="KW-1185">Reference proteome</keyword>
<dbReference type="eggNOG" id="ENOG5032VDH">
    <property type="taxonomic scope" value="Bacteria"/>
</dbReference>
<dbReference type="Proteomes" id="UP000030351">
    <property type="component" value="Unassembled WGS sequence"/>
</dbReference>